<dbReference type="EMBL" id="LCPV01000026">
    <property type="protein sequence ID" value="KKW06760.1"/>
    <property type="molecule type" value="Genomic_DNA"/>
</dbReference>
<dbReference type="AlphaFoldDB" id="A0A0G1VKL1"/>
<comment type="caution">
    <text evidence="1">The sequence shown here is derived from an EMBL/GenBank/DDBJ whole genome shotgun (WGS) entry which is preliminary data.</text>
</comment>
<sequence length="98" mass="11190">KWADGGLVLYKERGGKGAASRAIKYYIAVEDWQNALLFMKDIVEERGRNFEEIYDLAKLYFLTGDRDHALGIVERLRRDAPGLVETDPAFVRAIESIQ</sequence>
<feature type="non-terminal residue" evidence="1">
    <location>
        <position position="1"/>
    </location>
</feature>
<evidence type="ECO:0000313" key="1">
    <source>
        <dbReference type="EMBL" id="KKW06760.1"/>
    </source>
</evidence>
<evidence type="ECO:0000313" key="2">
    <source>
        <dbReference type="Proteomes" id="UP000034589"/>
    </source>
</evidence>
<name>A0A0G1VKL1_9BACT</name>
<evidence type="ECO:0008006" key="3">
    <source>
        <dbReference type="Google" id="ProtNLM"/>
    </source>
</evidence>
<accession>A0A0G1VKL1</accession>
<proteinExistence type="predicted"/>
<reference evidence="1 2" key="1">
    <citation type="journal article" date="2015" name="Nature">
        <title>rRNA introns, odd ribosomes, and small enigmatic genomes across a large radiation of phyla.</title>
        <authorList>
            <person name="Brown C.T."/>
            <person name="Hug L.A."/>
            <person name="Thomas B.C."/>
            <person name="Sharon I."/>
            <person name="Castelle C.J."/>
            <person name="Singh A."/>
            <person name="Wilkins M.J."/>
            <person name="Williams K.H."/>
            <person name="Banfield J.F."/>
        </authorList>
    </citation>
    <scope>NUCLEOTIDE SEQUENCE [LARGE SCALE GENOMIC DNA]</scope>
</reference>
<protein>
    <recommendedName>
        <fullName evidence="3">Tetratricopeptide repeat protein</fullName>
    </recommendedName>
</protein>
<organism evidence="1 2">
    <name type="scientific">Candidatus Kaiserbacteria bacterium GW2011_GWC2_49_12</name>
    <dbReference type="NCBI Taxonomy" id="1618675"/>
    <lineage>
        <taxon>Bacteria</taxon>
        <taxon>Candidatus Kaiseribacteriota</taxon>
    </lineage>
</organism>
<gene>
    <name evidence="1" type="ORF">UY39_C0026G0015</name>
</gene>
<dbReference type="Proteomes" id="UP000034589">
    <property type="component" value="Unassembled WGS sequence"/>
</dbReference>